<dbReference type="RefSeq" id="WP_399649288.1">
    <property type="nucleotide sequence ID" value="NZ_JBITYG010000004.1"/>
</dbReference>
<sequence>MTTPPPPSRGRTKVPSPFGVQAPVWRYLLAAGLGAAAWIVQAAVLLSEPLSGARADRVGAALFVDLLLGAVALALLPLRRRHPLAVVCLMTVAAPVSVAGLGAMTLAVVSMATYRRRGWIVLVGALTAVGGAVSAGLYRTWLSPAADSGAYSVAGNVVVVLLIFAAAVATGYYAAARRELLASLRERALTAERERSLASRAARDAERTRIAREMHDDLAHRISLVALHAGALTFREDLSRAETAATAQTIQTNAQLALVELRQVLGVLRSGQPAGGAERSQPTLAELPALLADAREAGTVVRLDTSGLPEGTGPDLSGIAGTLSLTSFRIVQEALTNARKHAPGAPVAVRLAGTPGEQLRIEVRNPVGVPVGAPPASAGVGLTGLGERAELAGGVLEFGVEEDGDGGNAGDAADFAVRARLPWPA</sequence>
<keyword evidence="3" id="KW-0597">Phosphoprotein</keyword>
<feature type="transmembrane region" description="Helical" evidence="9">
    <location>
        <begin position="150"/>
        <end position="175"/>
    </location>
</feature>
<evidence type="ECO:0000256" key="6">
    <source>
        <dbReference type="ARBA" id="ARBA00022777"/>
    </source>
</evidence>
<evidence type="ECO:0000256" key="4">
    <source>
        <dbReference type="ARBA" id="ARBA00022679"/>
    </source>
</evidence>
<feature type="transmembrane region" description="Helical" evidence="9">
    <location>
        <begin position="84"/>
        <end position="107"/>
    </location>
</feature>
<comment type="catalytic activity">
    <reaction evidence="1">
        <text>ATP + protein L-histidine = ADP + protein N-phospho-L-histidine.</text>
        <dbReference type="EC" id="2.7.13.3"/>
    </reaction>
</comment>
<dbReference type="Gene3D" id="1.20.5.1930">
    <property type="match status" value="1"/>
</dbReference>
<evidence type="ECO:0000256" key="5">
    <source>
        <dbReference type="ARBA" id="ARBA00022741"/>
    </source>
</evidence>
<dbReference type="Pfam" id="PF07730">
    <property type="entry name" value="HisKA_3"/>
    <property type="match status" value="1"/>
</dbReference>
<evidence type="ECO:0000256" key="3">
    <source>
        <dbReference type="ARBA" id="ARBA00022553"/>
    </source>
</evidence>
<keyword evidence="9" id="KW-0812">Transmembrane</keyword>
<feature type="transmembrane region" description="Helical" evidence="9">
    <location>
        <begin position="24"/>
        <end position="46"/>
    </location>
</feature>
<dbReference type="InterPro" id="IPR011712">
    <property type="entry name" value="Sig_transdc_His_kin_sub3_dim/P"/>
</dbReference>
<organism evidence="11 12">
    <name type="scientific">Streptomyces fildesensis</name>
    <dbReference type="NCBI Taxonomy" id="375757"/>
    <lineage>
        <taxon>Bacteria</taxon>
        <taxon>Bacillati</taxon>
        <taxon>Actinomycetota</taxon>
        <taxon>Actinomycetes</taxon>
        <taxon>Kitasatosporales</taxon>
        <taxon>Streptomycetaceae</taxon>
        <taxon>Streptomyces</taxon>
    </lineage>
</organism>
<keyword evidence="7" id="KW-0067">ATP-binding</keyword>
<dbReference type="Proteomes" id="UP001614394">
    <property type="component" value="Unassembled WGS sequence"/>
</dbReference>
<feature type="transmembrane region" description="Helical" evidence="9">
    <location>
        <begin position="119"/>
        <end position="138"/>
    </location>
</feature>
<evidence type="ECO:0000313" key="11">
    <source>
        <dbReference type="EMBL" id="MFI9102101.1"/>
    </source>
</evidence>
<dbReference type="InterPro" id="IPR036890">
    <property type="entry name" value="HATPase_C_sf"/>
</dbReference>
<dbReference type="PANTHER" id="PTHR24421:SF10">
    <property type="entry name" value="NITRATE_NITRITE SENSOR PROTEIN NARQ"/>
    <property type="match status" value="1"/>
</dbReference>
<keyword evidence="9" id="KW-1133">Transmembrane helix</keyword>
<dbReference type="EC" id="2.7.13.3" evidence="2"/>
<comment type="caution">
    <text evidence="11">The sequence shown here is derived from an EMBL/GenBank/DDBJ whole genome shotgun (WGS) entry which is preliminary data.</text>
</comment>
<proteinExistence type="predicted"/>
<accession>A0ABW8C9Q4</accession>
<dbReference type="Gene3D" id="3.30.565.10">
    <property type="entry name" value="Histidine kinase-like ATPase, C-terminal domain"/>
    <property type="match status" value="1"/>
</dbReference>
<evidence type="ECO:0000313" key="12">
    <source>
        <dbReference type="Proteomes" id="UP001614394"/>
    </source>
</evidence>
<keyword evidence="4" id="KW-0808">Transferase</keyword>
<evidence type="ECO:0000259" key="10">
    <source>
        <dbReference type="Pfam" id="PF07730"/>
    </source>
</evidence>
<dbReference type="GO" id="GO:0016301">
    <property type="term" value="F:kinase activity"/>
    <property type="evidence" value="ECO:0007669"/>
    <property type="project" value="UniProtKB-KW"/>
</dbReference>
<keyword evidence="5" id="KW-0547">Nucleotide-binding</keyword>
<evidence type="ECO:0000256" key="7">
    <source>
        <dbReference type="ARBA" id="ARBA00022840"/>
    </source>
</evidence>
<gene>
    <name evidence="11" type="ORF">ACIGXA_16410</name>
</gene>
<reference evidence="11 12" key="1">
    <citation type="submission" date="2024-10" db="EMBL/GenBank/DDBJ databases">
        <title>The Natural Products Discovery Center: Release of the First 8490 Sequenced Strains for Exploring Actinobacteria Biosynthetic Diversity.</title>
        <authorList>
            <person name="Kalkreuter E."/>
            <person name="Kautsar S.A."/>
            <person name="Yang D."/>
            <person name="Bader C.D."/>
            <person name="Teijaro C.N."/>
            <person name="Fluegel L."/>
            <person name="Davis C.M."/>
            <person name="Simpson J.R."/>
            <person name="Lauterbach L."/>
            <person name="Steele A.D."/>
            <person name="Gui C."/>
            <person name="Meng S."/>
            <person name="Li G."/>
            <person name="Viehrig K."/>
            <person name="Ye F."/>
            <person name="Su P."/>
            <person name="Kiefer A.F."/>
            <person name="Nichols A."/>
            <person name="Cepeda A.J."/>
            <person name="Yan W."/>
            <person name="Fan B."/>
            <person name="Jiang Y."/>
            <person name="Adhikari A."/>
            <person name="Zheng C.-J."/>
            <person name="Schuster L."/>
            <person name="Cowan T.M."/>
            <person name="Smanski M.J."/>
            <person name="Chevrette M.G."/>
            <person name="De Carvalho L.P.S."/>
            <person name="Shen B."/>
        </authorList>
    </citation>
    <scope>NUCLEOTIDE SEQUENCE [LARGE SCALE GENOMIC DNA]</scope>
    <source>
        <strain evidence="11 12">NPDC053399</strain>
    </source>
</reference>
<protein>
    <recommendedName>
        <fullName evidence="2">histidine kinase</fullName>
        <ecNumber evidence="2">2.7.13.3</ecNumber>
    </recommendedName>
</protein>
<dbReference type="CDD" id="cd16917">
    <property type="entry name" value="HATPase_UhpB-NarQ-NarX-like"/>
    <property type="match status" value="1"/>
</dbReference>
<dbReference type="PANTHER" id="PTHR24421">
    <property type="entry name" value="NITRATE/NITRITE SENSOR PROTEIN NARX-RELATED"/>
    <property type="match status" value="1"/>
</dbReference>
<name>A0ABW8C9Q4_9ACTN</name>
<keyword evidence="9" id="KW-0472">Membrane</keyword>
<dbReference type="EMBL" id="JBITYG010000004">
    <property type="protein sequence ID" value="MFI9102101.1"/>
    <property type="molecule type" value="Genomic_DNA"/>
</dbReference>
<evidence type="ECO:0000256" key="9">
    <source>
        <dbReference type="SAM" id="Phobius"/>
    </source>
</evidence>
<keyword evidence="12" id="KW-1185">Reference proteome</keyword>
<feature type="domain" description="Signal transduction histidine kinase subgroup 3 dimerisation and phosphoacceptor" evidence="10">
    <location>
        <begin position="206"/>
        <end position="271"/>
    </location>
</feature>
<keyword evidence="6 11" id="KW-0418">Kinase</keyword>
<feature type="transmembrane region" description="Helical" evidence="9">
    <location>
        <begin position="58"/>
        <end position="78"/>
    </location>
</feature>
<keyword evidence="8" id="KW-0902">Two-component regulatory system</keyword>
<evidence type="ECO:0000256" key="8">
    <source>
        <dbReference type="ARBA" id="ARBA00023012"/>
    </source>
</evidence>
<evidence type="ECO:0000256" key="1">
    <source>
        <dbReference type="ARBA" id="ARBA00000085"/>
    </source>
</evidence>
<dbReference type="InterPro" id="IPR050482">
    <property type="entry name" value="Sensor_HK_TwoCompSys"/>
</dbReference>
<evidence type="ECO:0000256" key="2">
    <source>
        <dbReference type="ARBA" id="ARBA00012438"/>
    </source>
</evidence>